<dbReference type="Pfam" id="PF03407">
    <property type="entry name" value="Nucleotid_trans"/>
    <property type="match status" value="1"/>
</dbReference>
<sequence length="348" mass="40191">MVNASKMSKFQSKLIIIAVLSIACFVLYLYVHPAFKDPDYSKSSSFKLQVETVTESIQTMSSKVMNDKEKVLAAARRVTVNGNTLLVSFINYAYLPFAYSWLCNTKGMNIHHKVLIIASDEETEKDLKKKRPEIETVSISGFKINGPQRYTRAGYVRIGIKRTEVLNWILQDNIGIFLFEFDCLWVKNPVPEMIKYVDHDLVITPVAERPGMVAIGFYYMAPTDRMKKLWQELTRRLLLLDARLQKLSPGTVISEGDNDQLYLTALLNKKYANVRVKLLSLKEYPDGKWYELPAAKRRDISKIYILNNNWVEGNQNKIKRAEKWGHWFVTEDNNTCDMEKVNKIVQLS</sequence>
<proteinExistence type="predicted"/>
<name>A0AA88XDY4_PINIB</name>
<dbReference type="InterPro" id="IPR052636">
    <property type="entry name" value="UDP-D-xylose:L-fucose_XylT"/>
</dbReference>
<dbReference type="InterPro" id="IPR005069">
    <property type="entry name" value="Nucl-diP-sugar_transferase"/>
</dbReference>
<dbReference type="PANTHER" id="PTHR47032:SF1">
    <property type="entry name" value="UDP-D-XYLOSE:L-FUCOSE ALPHA-1,3-D-XYLOSYLTRANSFERASE-RELATED"/>
    <property type="match status" value="1"/>
</dbReference>
<dbReference type="GO" id="GO:0005794">
    <property type="term" value="C:Golgi apparatus"/>
    <property type="evidence" value="ECO:0007669"/>
    <property type="project" value="TreeGrafter"/>
</dbReference>
<feature type="domain" description="Nucleotide-diphospho-sugar transferase" evidence="2">
    <location>
        <begin position="110"/>
        <end position="320"/>
    </location>
</feature>
<feature type="transmembrane region" description="Helical" evidence="1">
    <location>
        <begin position="12"/>
        <end position="31"/>
    </location>
</feature>
<organism evidence="3 4">
    <name type="scientific">Pinctada imbricata</name>
    <name type="common">Atlantic pearl-oyster</name>
    <name type="synonym">Pinctada martensii</name>
    <dbReference type="NCBI Taxonomy" id="66713"/>
    <lineage>
        <taxon>Eukaryota</taxon>
        <taxon>Metazoa</taxon>
        <taxon>Spiralia</taxon>
        <taxon>Lophotrochozoa</taxon>
        <taxon>Mollusca</taxon>
        <taxon>Bivalvia</taxon>
        <taxon>Autobranchia</taxon>
        <taxon>Pteriomorphia</taxon>
        <taxon>Pterioida</taxon>
        <taxon>Pterioidea</taxon>
        <taxon>Pteriidae</taxon>
        <taxon>Pinctada</taxon>
    </lineage>
</organism>
<dbReference type="Proteomes" id="UP001186944">
    <property type="component" value="Unassembled WGS sequence"/>
</dbReference>
<evidence type="ECO:0000313" key="3">
    <source>
        <dbReference type="EMBL" id="KAK3083608.1"/>
    </source>
</evidence>
<dbReference type="EMBL" id="VSWD01000013">
    <property type="protein sequence ID" value="KAK3083608.1"/>
    <property type="molecule type" value="Genomic_DNA"/>
</dbReference>
<protein>
    <recommendedName>
        <fullName evidence="2">Nucleotide-diphospho-sugar transferase domain-containing protein</fullName>
    </recommendedName>
</protein>
<comment type="caution">
    <text evidence="3">The sequence shown here is derived from an EMBL/GenBank/DDBJ whole genome shotgun (WGS) entry which is preliminary data.</text>
</comment>
<keyword evidence="1" id="KW-1133">Transmembrane helix</keyword>
<evidence type="ECO:0000313" key="4">
    <source>
        <dbReference type="Proteomes" id="UP001186944"/>
    </source>
</evidence>
<dbReference type="AlphaFoldDB" id="A0AA88XDY4"/>
<dbReference type="PROSITE" id="PS51257">
    <property type="entry name" value="PROKAR_LIPOPROTEIN"/>
    <property type="match status" value="1"/>
</dbReference>
<keyword evidence="1" id="KW-0812">Transmembrane</keyword>
<accession>A0AA88XDY4</accession>
<dbReference type="GO" id="GO:0016757">
    <property type="term" value="F:glycosyltransferase activity"/>
    <property type="evidence" value="ECO:0007669"/>
    <property type="project" value="TreeGrafter"/>
</dbReference>
<evidence type="ECO:0000256" key="1">
    <source>
        <dbReference type="SAM" id="Phobius"/>
    </source>
</evidence>
<reference evidence="3" key="1">
    <citation type="submission" date="2019-08" db="EMBL/GenBank/DDBJ databases">
        <title>The improved chromosome-level genome for the pearl oyster Pinctada fucata martensii using PacBio sequencing and Hi-C.</title>
        <authorList>
            <person name="Zheng Z."/>
        </authorList>
    </citation>
    <scope>NUCLEOTIDE SEQUENCE</scope>
    <source>
        <strain evidence="3">ZZ-2019</strain>
        <tissue evidence="3">Adductor muscle</tissue>
    </source>
</reference>
<gene>
    <name evidence="3" type="ORF">FSP39_000215</name>
</gene>
<evidence type="ECO:0000259" key="2">
    <source>
        <dbReference type="Pfam" id="PF03407"/>
    </source>
</evidence>
<dbReference type="PANTHER" id="PTHR47032">
    <property type="entry name" value="UDP-D-XYLOSE:L-FUCOSE ALPHA-1,3-D-XYLOSYLTRANSFERASE-RELATED"/>
    <property type="match status" value="1"/>
</dbReference>
<keyword evidence="4" id="KW-1185">Reference proteome</keyword>
<keyword evidence="1" id="KW-0472">Membrane</keyword>